<evidence type="ECO:0000256" key="3">
    <source>
        <dbReference type="ARBA" id="ARBA00022777"/>
    </source>
</evidence>
<dbReference type="PROSITE" id="PS50146">
    <property type="entry name" value="DAGK"/>
    <property type="match status" value="1"/>
</dbReference>
<dbReference type="InterPro" id="IPR017438">
    <property type="entry name" value="ATP-NAD_kinase_N"/>
</dbReference>
<keyword evidence="3 6" id="KW-0418">Kinase</keyword>
<evidence type="ECO:0000256" key="1">
    <source>
        <dbReference type="ARBA" id="ARBA00022679"/>
    </source>
</evidence>
<proteinExistence type="predicted"/>
<keyword evidence="4" id="KW-0067">ATP-binding</keyword>
<dbReference type="InterPro" id="IPR001206">
    <property type="entry name" value="Diacylglycerol_kinase_cat_dom"/>
</dbReference>
<keyword evidence="2" id="KW-0547">Nucleotide-binding</keyword>
<gene>
    <name evidence="6" type="ORF">KEM10_11930</name>
</gene>
<dbReference type="Pfam" id="PF00781">
    <property type="entry name" value="DAGK_cat"/>
    <property type="match status" value="1"/>
</dbReference>
<dbReference type="InterPro" id="IPR016064">
    <property type="entry name" value="NAD/diacylglycerol_kinase_sf"/>
</dbReference>
<dbReference type="SUPFAM" id="SSF111331">
    <property type="entry name" value="NAD kinase/diacylglycerol kinase-like"/>
    <property type="match status" value="1"/>
</dbReference>
<keyword evidence="7" id="KW-1185">Reference proteome</keyword>
<dbReference type="RefSeq" id="WP_212216231.1">
    <property type="nucleotide sequence ID" value="NZ_JAGUCO010000007.1"/>
</dbReference>
<reference evidence="6 7" key="1">
    <citation type="journal article" date="2015" name="Int. J. Syst. Evol. Microbiol.">
        <title>Carboxylicivirga linearis sp. nov., isolated from a sea cucumber culture pond.</title>
        <authorList>
            <person name="Wang F.Q."/>
            <person name="Zhou Y.X."/>
            <person name="Lin X.Z."/>
            <person name="Chen G.J."/>
            <person name="Du Z.J."/>
        </authorList>
    </citation>
    <scope>NUCLEOTIDE SEQUENCE [LARGE SCALE GENOMIC DNA]</scope>
    <source>
        <strain evidence="6 7">FB218</strain>
    </source>
</reference>
<name>A0ABS5JW24_9BACT</name>
<dbReference type="InterPro" id="IPR045540">
    <property type="entry name" value="YegS/DAGK_C"/>
</dbReference>
<dbReference type="PANTHER" id="PTHR12358">
    <property type="entry name" value="SPHINGOSINE KINASE"/>
    <property type="match status" value="1"/>
</dbReference>
<evidence type="ECO:0000313" key="6">
    <source>
        <dbReference type="EMBL" id="MBS2098990.1"/>
    </source>
</evidence>
<evidence type="ECO:0000256" key="4">
    <source>
        <dbReference type="ARBA" id="ARBA00022840"/>
    </source>
</evidence>
<dbReference type="InterPro" id="IPR005218">
    <property type="entry name" value="Diacylglycerol/lipid_kinase"/>
</dbReference>
<dbReference type="NCBIfam" id="TIGR00147">
    <property type="entry name" value="YegS/Rv2252/BmrU family lipid kinase"/>
    <property type="match status" value="1"/>
</dbReference>
<dbReference type="GO" id="GO:0016301">
    <property type="term" value="F:kinase activity"/>
    <property type="evidence" value="ECO:0007669"/>
    <property type="project" value="UniProtKB-KW"/>
</dbReference>
<dbReference type="EMBL" id="JAGUCO010000007">
    <property type="protein sequence ID" value="MBS2098990.1"/>
    <property type="molecule type" value="Genomic_DNA"/>
</dbReference>
<sequence>MEKDILLFVINPYSGSTDNSNLHELIEKVCEAEKCSYQIFNTTGENDKNKIKAKIEEYNPHTVIAAGGDGTINLVASLLINTNIRLGILPTGSANGLAYNLNITTNYTDEIKKIIAGKAHSVDTLLINDQFYSIHLSDIGINARLIKRFEEDNTRGLFGYAKQLMNELKEGKKIFKATIDTDKKSYQIKAEMILLANAKSFGTGAVINPKGKINDGIFEIIVLKPYPWWSIFSLFTKMFTGKINHLKYIKTIQTTKAHIRLNTEQIIQTDGEVLGKKQNVTIQTRPQSLNIIY</sequence>
<protein>
    <submittedName>
        <fullName evidence="6">YegS/Rv2252/BmrU family lipid kinase</fullName>
    </submittedName>
</protein>
<dbReference type="InterPro" id="IPR050187">
    <property type="entry name" value="Lipid_Phosphate_FormReg"/>
</dbReference>
<evidence type="ECO:0000259" key="5">
    <source>
        <dbReference type="PROSITE" id="PS50146"/>
    </source>
</evidence>
<dbReference type="Gene3D" id="2.60.200.40">
    <property type="match status" value="1"/>
</dbReference>
<dbReference type="SMART" id="SM00046">
    <property type="entry name" value="DAGKc"/>
    <property type="match status" value="1"/>
</dbReference>
<evidence type="ECO:0000256" key="2">
    <source>
        <dbReference type="ARBA" id="ARBA00022741"/>
    </source>
</evidence>
<organism evidence="6 7">
    <name type="scientific">Carboxylicivirga linearis</name>
    <dbReference type="NCBI Taxonomy" id="1628157"/>
    <lineage>
        <taxon>Bacteria</taxon>
        <taxon>Pseudomonadati</taxon>
        <taxon>Bacteroidota</taxon>
        <taxon>Bacteroidia</taxon>
        <taxon>Marinilabiliales</taxon>
        <taxon>Marinilabiliaceae</taxon>
        <taxon>Carboxylicivirga</taxon>
    </lineage>
</organism>
<feature type="domain" description="DAGKc" evidence="5">
    <location>
        <begin position="1"/>
        <end position="131"/>
    </location>
</feature>
<accession>A0ABS5JW24</accession>
<dbReference type="Pfam" id="PF19279">
    <property type="entry name" value="YegS_C"/>
    <property type="match status" value="1"/>
</dbReference>
<comment type="caution">
    <text evidence="6">The sequence shown here is derived from an EMBL/GenBank/DDBJ whole genome shotgun (WGS) entry which is preliminary data.</text>
</comment>
<keyword evidence="1" id="KW-0808">Transferase</keyword>
<dbReference type="Gene3D" id="3.40.50.10330">
    <property type="entry name" value="Probable inorganic polyphosphate/atp-NAD kinase, domain 1"/>
    <property type="match status" value="1"/>
</dbReference>
<dbReference type="PANTHER" id="PTHR12358:SF54">
    <property type="entry name" value="SPHINGOSINE KINASE RELATED PROTEIN"/>
    <property type="match status" value="1"/>
</dbReference>
<dbReference type="Proteomes" id="UP000708576">
    <property type="component" value="Unassembled WGS sequence"/>
</dbReference>
<evidence type="ECO:0000313" key="7">
    <source>
        <dbReference type="Proteomes" id="UP000708576"/>
    </source>
</evidence>